<accession>A0A1I3JZZ4</accession>
<reference evidence="1 2" key="1">
    <citation type="submission" date="2016-10" db="EMBL/GenBank/DDBJ databases">
        <authorList>
            <person name="de Groot N.N."/>
        </authorList>
    </citation>
    <scope>NUCLEOTIDE SEQUENCE [LARGE SCALE GENOMIC DNA]</scope>
    <source>
        <strain evidence="1 2">DSM 44778</strain>
    </source>
</reference>
<keyword evidence="2" id="KW-1185">Reference proteome</keyword>
<protein>
    <submittedName>
        <fullName evidence="1">Uncharacterized protein</fullName>
    </submittedName>
</protein>
<organism evidence="1 2">
    <name type="scientific">Thermoflavimicrobium dichotomicum</name>
    <dbReference type="NCBI Taxonomy" id="46223"/>
    <lineage>
        <taxon>Bacteria</taxon>
        <taxon>Bacillati</taxon>
        <taxon>Bacillota</taxon>
        <taxon>Bacilli</taxon>
        <taxon>Bacillales</taxon>
        <taxon>Thermoactinomycetaceae</taxon>
        <taxon>Thermoflavimicrobium</taxon>
    </lineage>
</organism>
<sequence length="46" mass="5631">MDLPSYVRYCLQIILFFSRRRRLHDDYDKWTYSLCVKAGDSLIMIK</sequence>
<dbReference type="STRING" id="46223.SAMN05421852_101273"/>
<gene>
    <name evidence="1" type="ORF">SAMN05421852_101273</name>
</gene>
<dbReference type="AlphaFoldDB" id="A0A1I3JZZ4"/>
<name>A0A1I3JZZ4_9BACL</name>
<evidence type="ECO:0000313" key="2">
    <source>
        <dbReference type="Proteomes" id="UP000199545"/>
    </source>
</evidence>
<proteinExistence type="predicted"/>
<dbReference type="EMBL" id="FORR01000001">
    <property type="protein sequence ID" value="SFI65792.1"/>
    <property type="molecule type" value="Genomic_DNA"/>
</dbReference>
<evidence type="ECO:0000313" key="1">
    <source>
        <dbReference type="EMBL" id="SFI65792.1"/>
    </source>
</evidence>
<dbReference type="Proteomes" id="UP000199545">
    <property type="component" value="Unassembled WGS sequence"/>
</dbReference>